<comment type="caution">
    <text evidence="2">The sequence shown here is derived from an EMBL/GenBank/DDBJ whole genome shotgun (WGS) entry which is preliminary data.</text>
</comment>
<sequence>MRLISLAVAALPVAASAYTAHPMLLKAAEQQGCSWPNQFKIRNFVGQTNGTADAPSPSCFTFGYADAVTGVETTCQLNSTSKSTTPEGLTPRFACENRDVKFIWVQANSQLTIVERACPSPEGTPLYETAGSIIISAPCKGGQCAANSTEYNGVFTSLQPVRDPTSLKMAYEMMVME</sequence>
<evidence type="ECO:0000313" key="2">
    <source>
        <dbReference type="EMBL" id="OAA80029.1"/>
    </source>
</evidence>
<organism evidence="2 3">
    <name type="scientific">Akanthomyces lecanii RCEF 1005</name>
    <dbReference type="NCBI Taxonomy" id="1081108"/>
    <lineage>
        <taxon>Eukaryota</taxon>
        <taxon>Fungi</taxon>
        <taxon>Dikarya</taxon>
        <taxon>Ascomycota</taxon>
        <taxon>Pezizomycotina</taxon>
        <taxon>Sordariomycetes</taxon>
        <taxon>Hypocreomycetidae</taxon>
        <taxon>Hypocreales</taxon>
        <taxon>Cordycipitaceae</taxon>
        <taxon>Akanthomyces</taxon>
        <taxon>Cordyceps confragosa</taxon>
    </lineage>
</organism>
<dbReference type="OrthoDB" id="5239982at2759"/>
<feature type="chain" id="PRO_5007898069" description="Ricin B lectin" evidence="1">
    <location>
        <begin position="18"/>
        <end position="177"/>
    </location>
</feature>
<evidence type="ECO:0008006" key="4">
    <source>
        <dbReference type="Google" id="ProtNLM"/>
    </source>
</evidence>
<keyword evidence="3" id="KW-1185">Reference proteome</keyword>
<dbReference type="Proteomes" id="UP000076881">
    <property type="component" value="Unassembled WGS sequence"/>
</dbReference>
<keyword evidence="1" id="KW-0732">Signal</keyword>
<name>A0A168J5H1_CORDF</name>
<feature type="signal peptide" evidence="1">
    <location>
        <begin position="1"/>
        <end position="17"/>
    </location>
</feature>
<gene>
    <name evidence="2" type="ORF">LEL_03515</name>
</gene>
<dbReference type="STRING" id="1081108.A0A168J5H1"/>
<evidence type="ECO:0000313" key="3">
    <source>
        <dbReference type="Proteomes" id="UP000076881"/>
    </source>
</evidence>
<evidence type="ECO:0000256" key="1">
    <source>
        <dbReference type="SAM" id="SignalP"/>
    </source>
</evidence>
<protein>
    <recommendedName>
        <fullName evidence="4">Ricin B lectin</fullName>
    </recommendedName>
</protein>
<accession>A0A168J5H1</accession>
<proteinExistence type="predicted"/>
<dbReference type="EMBL" id="AZHF01000002">
    <property type="protein sequence ID" value="OAA80029.1"/>
    <property type="molecule type" value="Genomic_DNA"/>
</dbReference>
<reference evidence="2 3" key="1">
    <citation type="journal article" date="2016" name="Genome Biol. Evol.">
        <title>Divergent and convergent evolution of fungal pathogenicity.</title>
        <authorList>
            <person name="Shang Y."/>
            <person name="Xiao G."/>
            <person name="Zheng P."/>
            <person name="Cen K."/>
            <person name="Zhan S."/>
            <person name="Wang C."/>
        </authorList>
    </citation>
    <scope>NUCLEOTIDE SEQUENCE [LARGE SCALE GENOMIC DNA]</scope>
    <source>
        <strain evidence="2 3">RCEF 1005</strain>
    </source>
</reference>
<dbReference type="AlphaFoldDB" id="A0A168J5H1"/>